<accession>A0A0B6ZG78</accession>
<sequence length="58" mass="6736">MKHISGHNTLLSNCNKREMRSHSMKMYVGEYSVGPYFFLYPTAQMSDKFYISSVSFTS</sequence>
<dbReference type="EMBL" id="HACG01020673">
    <property type="protein sequence ID" value="CEK67538.1"/>
    <property type="molecule type" value="Transcribed_RNA"/>
</dbReference>
<gene>
    <name evidence="1" type="primary">ORF62988</name>
</gene>
<organism evidence="1">
    <name type="scientific">Arion vulgaris</name>
    <dbReference type="NCBI Taxonomy" id="1028688"/>
    <lineage>
        <taxon>Eukaryota</taxon>
        <taxon>Metazoa</taxon>
        <taxon>Spiralia</taxon>
        <taxon>Lophotrochozoa</taxon>
        <taxon>Mollusca</taxon>
        <taxon>Gastropoda</taxon>
        <taxon>Heterobranchia</taxon>
        <taxon>Euthyneura</taxon>
        <taxon>Panpulmonata</taxon>
        <taxon>Eupulmonata</taxon>
        <taxon>Stylommatophora</taxon>
        <taxon>Helicina</taxon>
        <taxon>Arionoidea</taxon>
        <taxon>Arionidae</taxon>
        <taxon>Arion</taxon>
    </lineage>
</organism>
<dbReference type="AlphaFoldDB" id="A0A0B6ZG78"/>
<reference evidence="1" key="1">
    <citation type="submission" date="2014-12" db="EMBL/GenBank/DDBJ databases">
        <title>Insight into the proteome of Arion vulgaris.</title>
        <authorList>
            <person name="Aradska J."/>
            <person name="Bulat T."/>
            <person name="Smidak R."/>
            <person name="Sarate P."/>
            <person name="Gangsoo J."/>
            <person name="Sialana F."/>
            <person name="Bilban M."/>
            <person name="Lubec G."/>
        </authorList>
    </citation>
    <scope>NUCLEOTIDE SEQUENCE</scope>
    <source>
        <tissue evidence="1">Skin</tissue>
    </source>
</reference>
<protein>
    <submittedName>
        <fullName evidence="1">Uncharacterized protein</fullName>
    </submittedName>
</protein>
<evidence type="ECO:0000313" key="1">
    <source>
        <dbReference type="EMBL" id="CEK67538.1"/>
    </source>
</evidence>
<name>A0A0B6ZG78_9EUPU</name>
<proteinExistence type="predicted"/>